<dbReference type="OrthoDB" id="9803427at2"/>
<feature type="region of interest" description="Disordered" evidence="1">
    <location>
        <begin position="118"/>
        <end position="164"/>
    </location>
</feature>
<organism evidence="2 3">
    <name type="scientific">Leptospira fletcheri</name>
    <dbReference type="NCBI Taxonomy" id="2484981"/>
    <lineage>
        <taxon>Bacteria</taxon>
        <taxon>Pseudomonadati</taxon>
        <taxon>Spirochaetota</taxon>
        <taxon>Spirochaetia</taxon>
        <taxon>Leptospirales</taxon>
        <taxon>Leptospiraceae</taxon>
        <taxon>Leptospira</taxon>
    </lineage>
</organism>
<protein>
    <submittedName>
        <fullName evidence="2">Stringent starvation protein B</fullName>
    </submittedName>
</protein>
<comment type="caution">
    <text evidence="2">The sequence shown here is derived from an EMBL/GenBank/DDBJ whole genome shotgun (WGS) entry which is preliminary data.</text>
</comment>
<dbReference type="Proteomes" id="UP000298458">
    <property type="component" value="Unassembled WGS sequence"/>
</dbReference>
<name>A0A4R9GB93_9LEPT</name>
<accession>A0A4R9GB93</accession>
<sequence>MDHNPEDSTVLREFKKQLFSLYWERFGTFYLHAMPHPDLKIGKRGLIGDEPESGIILVIGPRATRDIRIEQDWVYAELQFGYTWEEVFIPWDSVFRYFDKSQQTVSQMRIFLGKLEDRRSAEDEQNSGTPSSELPQEEGNESKSKGKKRKDNVIEVDFGSKNKK</sequence>
<dbReference type="RefSeq" id="WP_135768622.1">
    <property type="nucleotide sequence ID" value="NZ_RQET01000009.1"/>
</dbReference>
<reference evidence="2" key="1">
    <citation type="journal article" date="2019" name="PLoS Negl. Trop. Dis.">
        <title>Revisiting the worldwide diversity of Leptospira species in the environment.</title>
        <authorList>
            <person name="Vincent A.T."/>
            <person name="Schiettekatte O."/>
            <person name="Bourhy P."/>
            <person name="Veyrier F.J."/>
            <person name="Picardeau M."/>
        </authorList>
    </citation>
    <scope>NUCLEOTIDE SEQUENCE [LARGE SCALE GENOMIC DNA]</scope>
    <source>
        <strain evidence="2">SSW15</strain>
    </source>
</reference>
<dbReference type="Gene3D" id="2.30.30.220">
    <property type="entry name" value="SspB-like"/>
    <property type="match status" value="1"/>
</dbReference>
<dbReference type="AlphaFoldDB" id="A0A4R9GB93"/>
<gene>
    <name evidence="2" type="ORF">EHO60_12955</name>
</gene>
<dbReference type="InterPro" id="IPR007481">
    <property type="entry name" value="SspB"/>
</dbReference>
<evidence type="ECO:0000313" key="2">
    <source>
        <dbReference type="EMBL" id="TGK08933.1"/>
    </source>
</evidence>
<evidence type="ECO:0000256" key="1">
    <source>
        <dbReference type="SAM" id="MobiDB-lite"/>
    </source>
</evidence>
<dbReference type="InterPro" id="IPR036760">
    <property type="entry name" value="SspB-like_sf"/>
</dbReference>
<evidence type="ECO:0000313" key="3">
    <source>
        <dbReference type="Proteomes" id="UP000298458"/>
    </source>
</evidence>
<keyword evidence="3" id="KW-1185">Reference proteome</keyword>
<dbReference type="SUPFAM" id="SSF101738">
    <property type="entry name" value="SspB-like"/>
    <property type="match status" value="1"/>
</dbReference>
<proteinExistence type="predicted"/>
<dbReference type="EMBL" id="RQET01000009">
    <property type="protein sequence ID" value="TGK08933.1"/>
    <property type="molecule type" value="Genomic_DNA"/>
</dbReference>
<dbReference type="Pfam" id="PF04386">
    <property type="entry name" value="SspB"/>
    <property type="match status" value="1"/>
</dbReference>